<organism evidence="2 3">
    <name type="scientific">Lonsdalea iberica</name>
    <dbReference type="NCBI Taxonomy" id="1082703"/>
    <lineage>
        <taxon>Bacteria</taxon>
        <taxon>Pseudomonadati</taxon>
        <taxon>Pseudomonadota</taxon>
        <taxon>Gammaproteobacteria</taxon>
        <taxon>Enterobacterales</taxon>
        <taxon>Pectobacteriaceae</taxon>
        <taxon>Lonsdalea</taxon>
    </lineage>
</organism>
<reference evidence="2 3" key="1">
    <citation type="submission" date="2016-02" db="EMBL/GenBank/DDBJ databases">
        <title>Species-wide whole genome sequencing reveals diversity, host range in Lonsdalea quercina.</title>
        <authorList>
            <person name="Li Y."/>
        </authorList>
    </citation>
    <scope>NUCLEOTIDE SEQUENCE [LARGE SCALE GENOMIC DNA]</scope>
    <source>
        <strain evidence="2 3">LMG 26264</strain>
    </source>
</reference>
<evidence type="ECO:0000313" key="2">
    <source>
        <dbReference type="EMBL" id="OSN05302.1"/>
    </source>
</evidence>
<feature type="region of interest" description="Disordered" evidence="1">
    <location>
        <begin position="1"/>
        <end position="27"/>
    </location>
</feature>
<evidence type="ECO:0000256" key="1">
    <source>
        <dbReference type="SAM" id="MobiDB-lite"/>
    </source>
</evidence>
<comment type="caution">
    <text evidence="2">The sequence shown here is derived from an EMBL/GenBank/DDBJ whole genome shotgun (WGS) entry which is preliminary data.</text>
</comment>
<dbReference type="EMBL" id="LUTP01000023">
    <property type="protein sequence ID" value="OSN05302.1"/>
    <property type="molecule type" value="Genomic_DNA"/>
</dbReference>
<accession>A0A1X3RU79</accession>
<dbReference type="Proteomes" id="UP000194020">
    <property type="component" value="Unassembled WGS sequence"/>
</dbReference>
<gene>
    <name evidence="2" type="ORF">AU511_10200</name>
</gene>
<name>A0A1X3RU79_9GAMM</name>
<evidence type="ECO:0000313" key="3">
    <source>
        <dbReference type="Proteomes" id="UP000194020"/>
    </source>
</evidence>
<sequence length="59" mass="6901">MIFLSEPQAGSRSELPPPFRRHRKRERTVADERLRHKSAPDGLKVLLPKTLISYAMRIF</sequence>
<proteinExistence type="predicted"/>
<dbReference type="AlphaFoldDB" id="A0A1X3RU79"/>
<protein>
    <submittedName>
        <fullName evidence="2">Uncharacterized protein</fullName>
    </submittedName>
</protein>